<evidence type="ECO:0000313" key="2">
    <source>
        <dbReference type="Proteomes" id="UP001157017"/>
    </source>
</evidence>
<dbReference type="InterPro" id="IPR049539">
    <property type="entry name" value="SPL"/>
</dbReference>
<gene>
    <name evidence="1" type="ORF">GCM10025868_35810</name>
</gene>
<accession>A0ABQ6JJ96</accession>
<name>A0ABQ6JJ96_9ACTN</name>
<reference evidence="2" key="1">
    <citation type="journal article" date="2019" name="Int. J. Syst. Evol. Microbiol.">
        <title>The Global Catalogue of Microorganisms (GCM) 10K type strain sequencing project: providing services to taxonomists for standard genome sequencing and annotation.</title>
        <authorList>
            <consortium name="The Broad Institute Genomics Platform"/>
            <consortium name="The Broad Institute Genome Sequencing Center for Infectious Disease"/>
            <person name="Wu L."/>
            <person name="Ma J."/>
        </authorList>
    </citation>
    <scope>NUCLEOTIDE SEQUENCE [LARGE SCALE GENOMIC DNA]</scope>
    <source>
        <strain evidence="2">NBRC 108730</strain>
    </source>
</reference>
<dbReference type="EMBL" id="BSUZ01000001">
    <property type="protein sequence ID" value="GMA88331.1"/>
    <property type="molecule type" value="Genomic_DNA"/>
</dbReference>
<keyword evidence="2" id="KW-1185">Reference proteome</keyword>
<dbReference type="Proteomes" id="UP001157017">
    <property type="component" value="Unassembled WGS sequence"/>
</dbReference>
<proteinExistence type="predicted"/>
<protein>
    <submittedName>
        <fullName evidence="1">Uncharacterized protein</fullName>
    </submittedName>
</protein>
<sequence>MLLGWYPHTHLEMDEDARRQKRGKFGAAKHVYPAPVMAEPAWLVRARARGRAAAGPGPVLDLTGT</sequence>
<comment type="caution">
    <text evidence="1">The sequence shown here is derived from an EMBL/GenBank/DDBJ whole genome shotgun (WGS) entry which is preliminary data.</text>
</comment>
<organism evidence="1 2">
    <name type="scientific">Angustibacter aerolatus</name>
    <dbReference type="NCBI Taxonomy" id="1162965"/>
    <lineage>
        <taxon>Bacteria</taxon>
        <taxon>Bacillati</taxon>
        <taxon>Actinomycetota</taxon>
        <taxon>Actinomycetes</taxon>
        <taxon>Kineosporiales</taxon>
        <taxon>Kineosporiaceae</taxon>
    </lineage>
</organism>
<evidence type="ECO:0000313" key="1">
    <source>
        <dbReference type="EMBL" id="GMA88331.1"/>
    </source>
</evidence>
<dbReference type="Pfam" id="PF20903">
    <property type="entry name" value="SPL"/>
    <property type="match status" value="1"/>
</dbReference>